<feature type="compositionally biased region" description="Acidic residues" evidence="1">
    <location>
        <begin position="339"/>
        <end position="350"/>
    </location>
</feature>
<proteinExistence type="predicted"/>
<evidence type="ECO:0000256" key="1">
    <source>
        <dbReference type="SAM" id="MobiDB-lite"/>
    </source>
</evidence>
<organism evidence="2">
    <name type="scientific">Notodromas monacha</name>
    <dbReference type="NCBI Taxonomy" id="399045"/>
    <lineage>
        <taxon>Eukaryota</taxon>
        <taxon>Metazoa</taxon>
        <taxon>Ecdysozoa</taxon>
        <taxon>Arthropoda</taxon>
        <taxon>Crustacea</taxon>
        <taxon>Oligostraca</taxon>
        <taxon>Ostracoda</taxon>
        <taxon>Podocopa</taxon>
        <taxon>Podocopida</taxon>
        <taxon>Cypridocopina</taxon>
        <taxon>Cypridoidea</taxon>
        <taxon>Cyprididae</taxon>
        <taxon>Notodromas</taxon>
    </lineage>
</organism>
<dbReference type="Proteomes" id="UP000678499">
    <property type="component" value="Unassembled WGS sequence"/>
</dbReference>
<evidence type="ECO:0000313" key="2">
    <source>
        <dbReference type="EMBL" id="CAD7272122.1"/>
    </source>
</evidence>
<dbReference type="EMBL" id="CAJPEX010000004">
    <property type="protein sequence ID" value="CAG0912274.1"/>
    <property type="molecule type" value="Genomic_DNA"/>
</dbReference>
<evidence type="ECO:0000313" key="3">
    <source>
        <dbReference type="Proteomes" id="UP000678499"/>
    </source>
</evidence>
<protein>
    <submittedName>
        <fullName evidence="2">Uncharacterized protein</fullName>
    </submittedName>
</protein>
<dbReference type="AlphaFoldDB" id="A0A7R9G8Y8"/>
<dbReference type="EMBL" id="OA882041">
    <property type="protein sequence ID" value="CAD7272122.1"/>
    <property type="molecule type" value="Genomic_DNA"/>
</dbReference>
<accession>A0A7R9G8Y8</accession>
<feature type="region of interest" description="Disordered" evidence="1">
    <location>
        <begin position="326"/>
        <end position="350"/>
    </location>
</feature>
<name>A0A7R9G8Y8_9CRUS</name>
<keyword evidence="3" id="KW-1185">Reference proteome</keyword>
<sequence length="350" mass="38975">MENSVMNRGLVSRNLDQFSEKEVQSSDVFVQAAEVDPQEALKCQSVQSIKHRGDDLNQDANKINVVDRDVTIALEKNVMKHLTESLDADTGCRGDESSIEKHNQNLQRIVDTLMKREPDMRSLCWRHAAGDGGKGAQDSTGFRVAEKRDVRVMGIACSPQYALCAVEKIGFRAISFDGDSNFEGQNREEPFIHLRSLLPSRKNRNMVHAIPGEPGALQDAFKSSDSVHCNIRGFSYACSNRDCPCQIHESYARVDAIELSVGISDIYDDIATELINRRKVNACSNIRSVILEDNDVPDLNRFCENRGLLDPVPEVCCSDQVVPPSKVKDLESKRSAPLPEEDQVVPDDVD</sequence>
<reference evidence="2" key="1">
    <citation type="submission" date="2020-11" db="EMBL/GenBank/DDBJ databases">
        <authorList>
            <person name="Tran Van P."/>
        </authorList>
    </citation>
    <scope>NUCLEOTIDE SEQUENCE</scope>
</reference>
<gene>
    <name evidence="2" type="ORF">NMOB1V02_LOCUS71</name>
</gene>